<keyword evidence="3" id="KW-0808">Transferase</keyword>
<evidence type="ECO:0000313" key="7">
    <source>
        <dbReference type="Proteomes" id="UP000221168"/>
    </source>
</evidence>
<dbReference type="EMBL" id="PDVP01000018">
    <property type="protein sequence ID" value="PHP65128.1"/>
    <property type="molecule type" value="Genomic_DNA"/>
</dbReference>
<dbReference type="OrthoDB" id="9790710at2"/>
<evidence type="ECO:0000256" key="2">
    <source>
        <dbReference type="ARBA" id="ARBA00022676"/>
    </source>
</evidence>
<evidence type="ECO:0008006" key="8">
    <source>
        <dbReference type="Google" id="ProtNLM"/>
    </source>
</evidence>
<dbReference type="Pfam" id="PF00534">
    <property type="entry name" value="Glycos_transf_1"/>
    <property type="match status" value="1"/>
</dbReference>
<keyword evidence="2" id="KW-0328">Glycosyltransferase</keyword>
<protein>
    <recommendedName>
        <fullName evidence="8">Glycosyl transferase family 1</fullName>
    </recommendedName>
</protein>
<evidence type="ECO:0000259" key="4">
    <source>
        <dbReference type="Pfam" id="PF00534"/>
    </source>
</evidence>
<dbReference type="Proteomes" id="UP000221168">
    <property type="component" value="Unassembled WGS sequence"/>
</dbReference>
<dbReference type="GO" id="GO:0016757">
    <property type="term" value="F:glycosyltransferase activity"/>
    <property type="evidence" value="ECO:0007669"/>
    <property type="project" value="UniProtKB-KW"/>
</dbReference>
<evidence type="ECO:0000256" key="1">
    <source>
        <dbReference type="ARBA" id="ARBA00009481"/>
    </source>
</evidence>
<evidence type="ECO:0000256" key="3">
    <source>
        <dbReference type="ARBA" id="ARBA00022679"/>
    </source>
</evidence>
<organism evidence="6 7">
    <name type="scientific">Zhengella mangrovi</name>
    <dbReference type="NCBI Taxonomy" id="1982044"/>
    <lineage>
        <taxon>Bacteria</taxon>
        <taxon>Pseudomonadati</taxon>
        <taxon>Pseudomonadota</taxon>
        <taxon>Alphaproteobacteria</taxon>
        <taxon>Hyphomicrobiales</taxon>
        <taxon>Notoacmeibacteraceae</taxon>
        <taxon>Zhengella</taxon>
    </lineage>
</organism>
<evidence type="ECO:0000313" key="6">
    <source>
        <dbReference type="EMBL" id="PHP65128.1"/>
    </source>
</evidence>
<comment type="caution">
    <text evidence="6">The sequence shown here is derived from an EMBL/GenBank/DDBJ whole genome shotgun (WGS) entry which is preliminary data.</text>
</comment>
<dbReference type="InterPro" id="IPR028098">
    <property type="entry name" value="Glyco_trans_4-like_N"/>
</dbReference>
<reference evidence="6 7" key="1">
    <citation type="submission" date="2017-10" db="EMBL/GenBank/DDBJ databases">
        <title>Sedimentibacterium mangrovi gen. nov., sp. nov., a novel member of family Phyllobacteriacea isolated from mangrove sediment.</title>
        <authorList>
            <person name="Liao H."/>
            <person name="Tian Y."/>
        </authorList>
    </citation>
    <scope>NUCLEOTIDE SEQUENCE [LARGE SCALE GENOMIC DNA]</scope>
    <source>
        <strain evidence="6 7">X9-2-2</strain>
    </source>
</reference>
<dbReference type="SUPFAM" id="SSF53756">
    <property type="entry name" value="UDP-Glycosyltransferase/glycogen phosphorylase"/>
    <property type="match status" value="1"/>
</dbReference>
<dbReference type="AlphaFoldDB" id="A0A2G1QIU2"/>
<comment type="similarity">
    <text evidence="1">Belongs to the glycosyltransferase group 1 family. Glycosyltransferase 4 subfamily.</text>
</comment>
<sequence>MLAEMTDIVARLAEGDDLVGTGPASAERPRRPLVLHLSADYPDPYRTPTTTAVERLVAGATEARHVVVSLFRTTNPLGTYFRDCGETGGVRLFACCYFGPPGGIGLAAVMRHTARRIARVLADNGLEPDVVHAHKFAFEGIAALWLVEKCFPGAALFVSVRGEAESKVFRYKPGYMPLLRRIAGRAKRVYYVSAWFRPLMEGRLGIDPEKQALLPNIVGNTRMHISPLDPEPRFVCVLNFDIRKRKGLEHLLAALARVRARHPQIGLDLIGGGSAESVTAVKEMIRQQGLDDAVRLLGRLDNAAVTEALPRYLGLALPSFNETFGMVYLEALFAGIPILYGRGTGIDGYLDGLDVGAAAEPGNVPEIAAALEYILDRNADLRRTIAAAAGEMHDRFDRNAILARYNADIMAVSRQAGTLP</sequence>
<gene>
    <name evidence="6" type="ORF">CSC94_20635</name>
</gene>
<evidence type="ECO:0000259" key="5">
    <source>
        <dbReference type="Pfam" id="PF13439"/>
    </source>
</evidence>
<dbReference type="Pfam" id="PF13439">
    <property type="entry name" value="Glyco_transf_4"/>
    <property type="match status" value="1"/>
</dbReference>
<proteinExistence type="inferred from homology"/>
<feature type="domain" description="Glycosyltransferase subfamily 4-like N-terminal" evidence="5">
    <location>
        <begin position="53"/>
        <end position="218"/>
    </location>
</feature>
<dbReference type="InterPro" id="IPR001296">
    <property type="entry name" value="Glyco_trans_1"/>
</dbReference>
<dbReference type="PANTHER" id="PTHR12526:SF640">
    <property type="entry name" value="COLANIC ACID BIOSYNTHESIS GLYCOSYLTRANSFERASE WCAL-RELATED"/>
    <property type="match status" value="1"/>
</dbReference>
<feature type="domain" description="Glycosyl transferase family 1" evidence="4">
    <location>
        <begin position="242"/>
        <end position="388"/>
    </location>
</feature>
<dbReference type="PANTHER" id="PTHR12526">
    <property type="entry name" value="GLYCOSYLTRANSFERASE"/>
    <property type="match status" value="1"/>
</dbReference>
<accession>A0A2G1QIU2</accession>
<keyword evidence="7" id="KW-1185">Reference proteome</keyword>
<name>A0A2G1QIU2_9HYPH</name>
<dbReference type="Gene3D" id="3.40.50.2000">
    <property type="entry name" value="Glycogen Phosphorylase B"/>
    <property type="match status" value="2"/>
</dbReference>